<keyword evidence="3" id="KW-1185">Reference proteome</keyword>
<dbReference type="GeneID" id="41339692"/>
<accession>B6YSW9</accession>
<proteinExistence type="predicted"/>
<dbReference type="PATRIC" id="fig|523850.10.peg.171"/>
<dbReference type="AlphaFoldDB" id="B6YSW9"/>
<dbReference type="OrthoDB" id="86113at2157"/>
<dbReference type="Proteomes" id="UP000002727">
    <property type="component" value="Chromosome"/>
</dbReference>
<organism evidence="2 3">
    <name type="scientific">Thermococcus onnurineus (strain NA1)</name>
    <dbReference type="NCBI Taxonomy" id="523850"/>
    <lineage>
        <taxon>Archaea</taxon>
        <taxon>Methanobacteriati</taxon>
        <taxon>Methanobacteriota</taxon>
        <taxon>Thermococci</taxon>
        <taxon>Thermococcales</taxon>
        <taxon>Thermococcaceae</taxon>
        <taxon>Thermococcus</taxon>
    </lineage>
</organism>
<evidence type="ECO:0000313" key="2">
    <source>
        <dbReference type="EMBL" id="ACJ15656.1"/>
    </source>
</evidence>
<dbReference type="EMBL" id="CP000855">
    <property type="protein sequence ID" value="ACJ15656.1"/>
    <property type="molecule type" value="Genomic_DNA"/>
</dbReference>
<reference evidence="2 3" key="1">
    <citation type="journal article" date="2008" name="J. Bacteriol.">
        <title>The complete genome sequence of Thermococcus onnurineus NA1 reveals a mixed heterotrophic and carboxydotrophic metabolism.</title>
        <authorList>
            <person name="Lee H.S."/>
            <person name="Kang S.G."/>
            <person name="Bae S.S."/>
            <person name="Lim J.K."/>
            <person name="Cho Y."/>
            <person name="Kim Y.J."/>
            <person name="Jeon J.H."/>
            <person name="Cha S.S."/>
            <person name="Kwon K.K."/>
            <person name="Kim H.T."/>
            <person name="Park C.J."/>
            <person name="Lee H.W."/>
            <person name="Kim S.I."/>
            <person name="Chun J."/>
            <person name="Colwell R.R."/>
            <person name="Kim S.J."/>
            <person name="Lee J.H."/>
        </authorList>
    </citation>
    <scope>NUCLEOTIDE SEQUENCE [LARGE SCALE GENOMIC DNA]</scope>
    <source>
        <strain evidence="2 3">NA1</strain>
    </source>
</reference>
<evidence type="ECO:0000256" key="1">
    <source>
        <dbReference type="SAM" id="Phobius"/>
    </source>
</evidence>
<dbReference type="HOGENOM" id="CLU_205638_2_0_2"/>
<dbReference type="RefSeq" id="WP_012571129.1">
    <property type="nucleotide sequence ID" value="NC_011529.1"/>
</dbReference>
<evidence type="ECO:0008006" key="4">
    <source>
        <dbReference type="Google" id="ProtNLM"/>
    </source>
</evidence>
<keyword evidence="1" id="KW-0472">Membrane</keyword>
<gene>
    <name evidence="2" type="ordered locus">TON_0171</name>
</gene>
<dbReference type="KEGG" id="ton:TON_0171"/>
<keyword evidence="1" id="KW-0812">Transmembrane</keyword>
<name>B6YSW9_THEON</name>
<keyword evidence="1" id="KW-1133">Transmembrane helix</keyword>
<feature type="transmembrane region" description="Helical" evidence="1">
    <location>
        <begin position="7"/>
        <end position="28"/>
    </location>
</feature>
<evidence type="ECO:0000313" key="3">
    <source>
        <dbReference type="Proteomes" id="UP000002727"/>
    </source>
</evidence>
<protein>
    <recommendedName>
        <fullName evidence="4">Class III signal peptide</fullName>
    </recommendedName>
</protein>
<sequence length="56" mass="6368">MRRAQAVVEYLMMTALALVMAMFTIRIAQRTASDAATQITRTSEEIIKTMNEMIED</sequence>